<comment type="caution">
    <text evidence="6">The sequence shown here is derived from an EMBL/GenBank/DDBJ whole genome shotgun (WGS) entry which is preliminary data.</text>
</comment>
<dbReference type="GO" id="GO:0046872">
    <property type="term" value="F:metal ion binding"/>
    <property type="evidence" value="ECO:0007669"/>
    <property type="project" value="UniProtKB-KW"/>
</dbReference>
<dbReference type="EMBL" id="WKKH01000079">
    <property type="protein sequence ID" value="MRX78833.1"/>
    <property type="molecule type" value="Genomic_DNA"/>
</dbReference>
<dbReference type="InterPro" id="IPR023198">
    <property type="entry name" value="PGP-like_dom2"/>
</dbReference>
<dbReference type="Pfam" id="PF13419">
    <property type="entry name" value="HAD_2"/>
    <property type="match status" value="1"/>
</dbReference>
<dbReference type="InterPro" id="IPR051600">
    <property type="entry name" value="Beta-PGM-like"/>
</dbReference>
<dbReference type="RefSeq" id="WP_154283229.1">
    <property type="nucleotide sequence ID" value="NZ_JBHUJQ010000001.1"/>
</dbReference>
<dbReference type="InterPro" id="IPR036412">
    <property type="entry name" value="HAD-like_sf"/>
</dbReference>
<dbReference type="NCBIfam" id="TIGR01509">
    <property type="entry name" value="HAD-SF-IA-v3"/>
    <property type="match status" value="1"/>
</dbReference>
<keyword evidence="5" id="KW-0119">Carbohydrate metabolism</keyword>
<evidence type="ECO:0000256" key="3">
    <source>
        <dbReference type="ARBA" id="ARBA00022723"/>
    </source>
</evidence>
<dbReference type="Gene3D" id="1.10.150.240">
    <property type="entry name" value="Putative phosphatase, domain 2"/>
    <property type="match status" value="1"/>
</dbReference>
<dbReference type="SFLD" id="SFLDG01129">
    <property type="entry name" value="C1.5:_HAD__Beta-PGM__Phosphata"/>
    <property type="match status" value="1"/>
</dbReference>
<name>A0A7K0G4U4_9SPHI</name>
<dbReference type="SFLD" id="SFLDS00003">
    <property type="entry name" value="Haloacid_Dehalogenase"/>
    <property type="match status" value="1"/>
</dbReference>
<dbReference type="InterPro" id="IPR023214">
    <property type="entry name" value="HAD_sf"/>
</dbReference>
<evidence type="ECO:0000256" key="2">
    <source>
        <dbReference type="ARBA" id="ARBA00006171"/>
    </source>
</evidence>
<accession>A0A7K0G4U4</accession>
<keyword evidence="3" id="KW-0479">Metal-binding</keyword>
<organism evidence="6 7">
    <name type="scientific">Pedobacter petrophilus</name>
    <dbReference type="NCBI Taxonomy" id="1908241"/>
    <lineage>
        <taxon>Bacteria</taxon>
        <taxon>Pseudomonadati</taxon>
        <taxon>Bacteroidota</taxon>
        <taxon>Sphingobacteriia</taxon>
        <taxon>Sphingobacteriales</taxon>
        <taxon>Sphingobacteriaceae</taxon>
        <taxon>Pedobacter</taxon>
    </lineage>
</organism>
<evidence type="ECO:0000313" key="6">
    <source>
        <dbReference type="EMBL" id="MRX78833.1"/>
    </source>
</evidence>
<keyword evidence="4" id="KW-0460">Magnesium</keyword>
<sequence>MNIQNVIFDFDGVIVDSEPIHAEAKKGTLDHFQLTYDSDLFDQFKGIPDSDFFRFASKDLAGAMITAEAMNDYKRTLYAAMLPDIKLIEGVFDFIEKLKHEGIKIGIASSTTKSDFLLINDKYKLNTYFDVMVTGGDTSMHKPHPEPYLKAMEYLKALPEETAAIEDSPNGIKSALASGCTVIGLTTSFDQVVLKDAGAHFITDSFAKIDYLDLLLMR</sequence>
<keyword evidence="6" id="KW-0378">Hydrolase</keyword>
<reference evidence="6 7" key="1">
    <citation type="submission" date="2019-11" db="EMBL/GenBank/DDBJ databases">
        <title>Pedobacter petrophilus genome.</title>
        <authorList>
            <person name="Feldbauer M.J."/>
            <person name="Newman J.D."/>
        </authorList>
    </citation>
    <scope>NUCLEOTIDE SEQUENCE [LARGE SCALE GENOMIC DNA]</scope>
    <source>
        <strain evidence="6 7">LMG 29686</strain>
    </source>
</reference>
<evidence type="ECO:0000256" key="5">
    <source>
        <dbReference type="ARBA" id="ARBA00023277"/>
    </source>
</evidence>
<protein>
    <submittedName>
        <fullName evidence="6">HAD-IA family hydrolase</fullName>
    </submittedName>
</protein>
<dbReference type="PANTHER" id="PTHR46193">
    <property type="entry name" value="6-PHOSPHOGLUCONATE PHOSPHATASE"/>
    <property type="match status" value="1"/>
</dbReference>
<dbReference type="PANTHER" id="PTHR46193:SF18">
    <property type="entry name" value="HEXITOL PHOSPHATASE B"/>
    <property type="match status" value="1"/>
</dbReference>
<dbReference type="GO" id="GO:0016787">
    <property type="term" value="F:hydrolase activity"/>
    <property type="evidence" value="ECO:0007669"/>
    <property type="project" value="UniProtKB-KW"/>
</dbReference>
<evidence type="ECO:0000313" key="7">
    <source>
        <dbReference type="Proteomes" id="UP000487757"/>
    </source>
</evidence>
<keyword evidence="7" id="KW-1185">Reference proteome</keyword>
<dbReference type="OrthoDB" id="9797743at2"/>
<dbReference type="SUPFAM" id="SSF56784">
    <property type="entry name" value="HAD-like"/>
    <property type="match status" value="1"/>
</dbReference>
<comment type="similarity">
    <text evidence="2">Belongs to the HAD-like hydrolase superfamily. CbbY/CbbZ/Gph/YieH family.</text>
</comment>
<proteinExistence type="inferred from homology"/>
<gene>
    <name evidence="6" type="ORF">GJU39_22415</name>
</gene>
<dbReference type="Proteomes" id="UP000487757">
    <property type="component" value="Unassembled WGS sequence"/>
</dbReference>
<dbReference type="CDD" id="cd07505">
    <property type="entry name" value="HAD_BPGM-like"/>
    <property type="match status" value="1"/>
</dbReference>
<dbReference type="InterPro" id="IPR006439">
    <property type="entry name" value="HAD-SF_hydro_IA"/>
</dbReference>
<dbReference type="InterPro" id="IPR041492">
    <property type="entry name" value="HAD_2"/>
</dbReference>
<dbReference type="Gene3D" id="3.40.50.1000">
    <property type="entry name" value="HAD superfamily/HAD-like"/>
    <property type="match status" value="1"/>
</dbReference>
<evidence type="ECO:0000256" key="4">
    <source>
        <dbReference type="ARBA" id="ARBA00022842"/>
    </source>
</evidence>
<dbReference type="SFLD" id="SFLDG01135">
    <property type="entry name" value="C1.5.6:_HAD__Beta-PGM__Phospha"/>
    <property type="match status" value="1"/>
</dbReference>
<evidence type="ECO:0000256" key="1">
    <source>
        <dbReference type="ARBA" id="ARBA00001946"/>
    </source>
</evidence>
<comment type="cofactor">
    <cofactor evidence="1">
        <name>Mg(2+)</name>
        <dbReference type="ChEBI" id="CHEBI:18420"/>
    </cofactor>
</comment>
<dbReference type="AlphaFoldDB" id="A0A7K0G4U4"/>